<protein>
    <submittedName>
        <fullName evidence="2">Uncharacterized protein</fullName>
    </submittedName>
</protein>
<dbReference type="AlphaFoldDB" id="A0A4Z2E6Y0"/>
<dbReference type="EMBL" id="SRLO01016444">
    <property type="protein sequence ID" value="TNN24092.1"/>
    <property type="molecule type" value="Genomic_DNA"/>
</dbReference>
<dbReference type="Proteomes" id="UP000314294">
    <property type="component" value="Unassembled WGS sequence"/>
</dbReference>
<proteinExistence type="predicted"/>
<feature type="compositionally biased region" description="Basic and acidic residues" evidence="1">
    <location>
        <begin position="30"/>
        <end position="48"/>
    </location>
</feature>
<organism evidence="2 3">
    <name type="scientific">Liparis tanakae</name>
    <name type="common">Tanaka's snailfish</name>
    <dbReference type="NCBI Taxonomy" id="230148"/>
    <lineage>
        <taxon>Eukaryota</taxon>
        <taxon>Metazoa</taxon>
        <taxon>Chordata</taxon>
        <taxon>Craniata</taxon>
        <taxon>Vertebrata</taxon>
        <taxon>Euteleostomi</taxon>
        <taxon>Actinopterygii</taxon>
        <taxon>Neopterygii</taxon>
        <taxon>Teleostei</taxon>
        <taxon>Neoteleostei</taxon>
        <taxon>Acanthomorphata</taxon>
        <taxon>Eupercaria</taxon>
        <taxon>Perciformes</taxon>
        <taxon>Cottioidei</taxon>
        <taxon>Cottales</taxon>
        <taxon>Liparidae</taxon>
        <taxon>Liparis</taxon>
    </lineage>
</organism>
<name>A0A4Z2E6Y0_9TELE</name>
<evidence type="ECO:0000313" key="2">
    <source>
        <dbReference type="EMBL" id="TNN24092.1"/>
    </source>
</evidence>
<evidence type="ECO:0000313" key="3">
    <source>
        <dbReference type="Proteomes" id="UP000314294"/>
    </source>
</evidence>
<keyword evidence="3" id="KW-1185">Reference proteome</keyword>
<comment type="caution">
    <text evidence="2">The sequence shown here is derived from an EMBL/GenBank/DDBJ whole genome shotgun (WGS) entry which is preliminary data.</text>
</comment>
<sequence>MFSFVFQHLGFPPLCETSDSNASGAGGAPRSRDRAGAHATDQDLDRQPRTFILGRDPDPTAA</sequence>
<gene>
    <name evidence="2" type="ORF">EYF80_065785</name>
</gene>
<feature type="region of interest" description="Disordered" evidence="1">
    <location>
        <begin position="10"/>
        <end position="62"/>
    </location>
</feature>
<reference evidence="2 3" key="1">
    <citation type="submission" date="2019-03" db="EMBL/GenBank/DDBJ databases">
        <title>First draft genome of Liparis tanakae, snailfish: a comprehensive survey of snailfish specific genes.</title>
        <authorList>
            <person name="Kim W."/>
            <person name="Song I."/>
            <person name="Jeong J.-H."/>
            <person name="Kim D."/>
            <person name="Kim S."/>
            <person name="Ryu S."/>
            <person name="Song J.Y."/>
            <person name="Lee S.K."/>
        </authorList>
    </citation>
    <scope>NUCLEOTIDE SEQUENCE [LARGE SCALE GENOMIC DNA]</scope>
    <source>
        <tissue evidence="2">Muscle</tissue>
    </source>
</reference>
<evidence type="ECO:0000256" key="1">
    <source>
        <dbReference type="SAM" id="MobiDB-lite"/>
    </source>
</evidence>
<accession>A0A4Z2E6Y0</accession>